<dbReference type="PANTHER" id="PTHR11908:SF132">
    <property type="entry name" value="ALDEHYDE OXIDASE 1-RELATED"/>
    <property type="match status" value="1"/>
</dbReference>
<evidence type="ECO:0000313" key="5">
    <source>
        <dbReference type="Proteomes" id="UP000284824"/>
    </source>
</evidence>
<dbReference type="Pfam" id="PF01315">
    <property type="entry name" value="Ald_Xan_dh_C"/>
    <property type="match status" value="1"/>
</dbReference>
<evidence type="ECO:0000259" key="3">
    <source>
        <dbReference type="SMART" id="SM01008"/>
    </source>
</evidence>
<evidence type="ECO:0000256" key="2">
    <source>
        <dbReference type="ARBA" id="ARBA00023002"/>
    </source>
</evidence>
<sequence>MTSDGRRVRRLEDERLLRGLGRFADDVSRVGALHLRVVRAQAAHARLLSIDTGQAQALPGVTAVVTGEDVKDVAPIPVRLNVGGHDLSAFLQPVLAQDKVRYVGEPVAAVVAEDPYVAEDAAELVEVSYDDLGAVLDGETAMAAPALHEAGNVAAVLDLGYGDCAAAFAAADTVVALTLDVGRHSAVPMEPRGLVADYDAGTGRLEIWGATKVPVFNRRVLASMLGLPEHRIRLHAMDAGGGFGPRGEFYPEDFLVPWLARRLGRPVKWTEDRAEHLVAVNHSRQQRHRIEAAFAADGTLLGLRDDVVHDNGAYMRTHGVLVPELTLAMLPGPYRVPAYAGRARVVLTNKTPCGTYRAPGRFEGTFAREHLFDVAADRLGVDRVELRRRNLLRPEEIPHVRPLNTIGTDVVLDAGDYPKLLDTAVAHVAGWREEVAALRAEGRLAGLGLAVFLEKSGLGPHDTADVLVGADGTVRVHSGGTSLGQGIETVLAQIAAEPLGVDPRAVEVVNGDTELQPFGGGSWASRSTVVSGSAVRLAAEAVAGRAVRVAARVLGVPESELRLADGVIVGATPDVRLTLGEAAAACAPGSPHLAADEPAGLSARRTFEVEHMTYPYGVHVALAEVDQGTGGVRVRRYLVAYEVGRAINPTLVEGQLVGGVAQGIGGALMEEFRYDDNGQPLAATFMDYLVPTAAETPRVETIVTEDAPSPDNPLGVKGAGEGGLSAAGAAIANAVRDALGLPGGVGALPLSASRVIELLPSHVS</sequence>
<keyword evidence="2" id="KW-0560">Oxidoreductase</keyword>
<name>A0A438LZ23_9ACTN</name>
<dbReference type="Pfam" id="PF02738">
    <property type="entry name" value="MoCoBD_1"/>
    <property type="match status" value="1"/>
</dbReference>
<dbReference type="EMBL" id="SAUN01000001">
    <property type="protein sequence ID" value="RVX38795.1"/>
    <property type="molecule type" value="Genomic_DNA"/>
</dbReference>
<gene>
    <name evidence="4" type="ORF">EDD27_1123</name>
</gene>
<protein>
    <submittedName>
        <fullName evidence="4">Xanthine dehydrogenase molybdenum binding subunit apoprotein</fullName>
    </submittedName>
</protein>
<comment type="caution">
    <text evidence="4">The sequence shown here is derived from an EMBL/GenBank/DDBJ whole genome shotgun (WGS) entry which is preliminary data.</text>
</comment>
<dbReference type="InterPro" id="IPR000674">
    <property type="entry name" value="Ald_Oxase/Xan_DH_a/b"/>
</dbReference>
<dbReference type="AlphaFoldDB" id="A0A438LZ23"/>
<feature type="domain" description="Aldehyde oxidase/xanthine dehydrogenase a/b hammerhead" evidence="3">
    <location>
        <begin position="18"/>
        <end position="133"/>
    </location>
</feature>
<dbReference type="SUPFAM" id="SSF54665">
    <property type="entry name" value="CO dehydrogenase molybdoprotein N-domain-like"/>
    <property type="match status" value="1"/>
</dbReference>
<dbReference type="Gene3D" id="3.30.365.10">
    <property type="entry name" value="Aldehyde oxidase/xanthine dehydrogenase, molybdopterin binding domain"/>
    <property type="match status" value="4"/>
</dbReference>
<evidence type="ECO:0000256" key="1">
    <source>
        <dbReference type="ARBA" id="ARBA00022505"/>
    </source>
</evidence>
<evidence type="ECO:0000313" key="4">
    <source>
        <dbReference type="EMBL" id="RVX38795.1"/>
    </source>
</evidence>
<dbReference type="SUPFAM" id="SSF56003">
    <property type="entry name" value="Molybdenum cofactor-binding domain"/>
    <property type="match status" value="1"/>
</dbReference>
<keyword evidence="1" id="KW-0500">Molybdenum</keyword>
<dbReference type="InterPro" id="IPR008274">
    <property type="entry name" value="AldOxase/xan_DH_MoCoBD1"/>
</dbReference>
<reference evidence="4 5" key="1">
    <citation type="submission" date="2019-01" db="EMBL/GenBank/DDBJ databases">
        <title>Sequencing the genomes of 1000 actinobacteria strains.</title>
        <authorList>
            <person name="Klenk H.-P."/>
        </authorList>
    </citation>
    <scope>NUCLEOTIDE SEQUENCE [LARGE SCALE GENOMIC DNA]</scope>
    <source>
        <strain evidence="4 5">DSM 43925</strain>
    </source>
</reference>
<dbReference type="GO" id="GO:0005506">
    <property type="term" value="F:iron ion binding"/>
    <property type="evidence" value="ECO:0007669"/>
    <property type="project" value="InterPro"/>
</dbReference>
<dbReference type="InterPro" id="IPR037165">
    <property type="entry name" value="AldOxase/xan_DH_Mopterin-bd_sf"/>
</dbReference>
<proteinExistence type="predicted"/>
<dbReference type="InterPro" id="IPR016208">
    <property type="entry name" value="Ald_Oxase/xanthine_DH-like"/>
</dbReference>
<dbReference type="Pfam" id="PF20256">
    <property type="entry name" value="MoCoBD_2"/>
    <property type="match status" value="1"/>
</dbReference>
<dbReference type="SMART" id="SM01008">
    <property type="entry name" value="Ald_Xan_dh_C"/>
    <property type="match status" value="1"/>
</dbReference>
<dbReference type="RefSeq" id="WP_127931378.1">
    <property type="nucleotide sequence ID" value="NZ_SAUN01000001.1"/>
</dbReference>
<dbReference type="InterPro" id="IPR036856">
    <property type="entry name" value="Ald_Oxase/Xan_DH_a/b_sf"/>
</dbReference>
<dbReference type="Gene3D" id="3.90.1170.50">
    <property type="entry name" value="Aldehyde oxidase/xanthine dehydrogenase, a/b hammerhead"/>
    <property type="match status" value="1"/>
</dbReference>
<dbReference type="OrthoDB" id="9758509at2"/>
<accession>A0A438LZ23</accession>
<dbReference type="PANTHER" id="PTHR11908">
    <property type="entry name" value="XANTHINE DEHYDROGENASE"/>
    <property type="match status" value="1"/>
</dbReference>
<dbReference type="InterPro" id="IPR046867">
    <property type="entry name" value="AldOxase/xan_DH_MoCoBD2"/>
</dbReference>
<keyword evidence="5" id="KW-1185">Reference proteome</keyword>
<organism evidence="4 5">
    <name type="scientific">Nonomuraea polychroma</name>
    <dbReference type="NCBI Taxonomy" id="46176"/>
    <lineage>
        <taxon>Bacteria</taxon>
        <taxon>Bacillati</taxon>
        <taxon>Actinomycetota</taxon>
        <taxon>Actinomycetes</taxon>
        <taxon>Streptosporangiales</taxon>
        <taxon>Streptosporangiaceae</taxon>
        <taxon>Nonomuraea</taxon>
    </lineage>
</organism>
<dbReference type="Proteomes" id="UP000284824">
    <property type="component" value="Unassembled WGS sequence"/>
</dbReference>
<dbReference type="GO" id="GO:0016491">
    <property type="term" value="F:oxidoreductase activity"/>
    <property type="evidence" value="ECO:0007669"/>
    <property type="project" value="UniProtKB-KW"/>
</dbReference>